<dbReference type="InterPro" id="IPR036188">
    <property type="entry name" value="FAD/NAD-bd_sf"/>
</dbReference>
<dbReference type="SUPFAM" id="SSF54373">
    <property type="entry name" value="FAD-linked reductases, C-terminal domain"/>
    <property type="match status" value="1"/>
</dbReference>
<organism evidence="7 8">
    <name type="scientific">Kocuria coralli</name>
    <dbReference type="NCBI Taxonomy" id="1461025"/>
    <lineage>
        <taxon>Bacteria</taxon>
        <taxon>Bacillati</taxon>
        <taxon>Actinomycetota</taxon>
        <taxon>Actinomycetes</taxon>
        <taxon>Micrococcales</taxon>
        <taxon>Micrococcaceae</taxon>
        <taxon>Kocuria</taxon>
    </lineage>
</organism>
<dbReference type="AlphaFoldDB" id="A0A5J5KYV9"/>
<dbReference type="OrthoDB" id="3214401at2"/>
<dbReference type="Proteomes" id="UP000325957">
    <property type="component" value="Unassembled WGS sequence"/>
</dbReference>
<evidence type="ECO:0000256" key="2">
    <source>
        <dbReference type="ARBA" id="ARBA00022977"/>
    </source>
</evidence>
<dbReference type="NCBIfam" id="TIGR02352">
    <property type="entry name" value="thiamin_ThiO"/>
    <property type="match status" value="1"/>
</dbReference>
<protein>
    <recommendedName>
        <fullName evidence="5">glycine oxidase</fullName>
        <ecNumber evidence="5">1.4.3.19</ecNumber>
    </recommendedName>
</protein>
<feature type="domain" description="FAD dependent oxidoreductase" evidence="6">
    <location>
        <begin position="12"/>
        <end position="383"/>
    </location>
</feature>
<dbReference type="Gene3D" id="3.50.50.60">
    <property type="entry name" value="FAD/NAD(P)-binding domain"/>
    <property type="match status" value="1"/>
</dbReference>
<evidence type="ECO:0000259" key="6">
    <source>
        <dbReference type="Pfam" id="PF01266"/>
    </source>
</evidence>
<dbReference type="UniPathway" id="UPA00060"/>
<dbReference type="GO" id="GO:0005737">
    <property type="term" value="C:cytoplasm"/>
    <property type="evidence" value="ECO:0007669"/>
    <property type="project" value="TreeGrafter"/>
</dbReference>
<keyword evidence="3 7" id="KW-0560">Oxidoreductase</keyword>
<sequence length="404" mass="42049">MTNHTGTAQCTAVVGAGIIGLLTAWNLRLAGRAVTILDPAPASQATFAAAGMLAPISEVQYSQQQLWPLMSASRAEYPEAMAALSRAVRAETGYRETGTILLAADPGDRDAVAALVSVQRDHGMEVHSLSSSTLRRREPSLAPGVSRAWDVPSDHQVDPRRLAGALTEALSAELPAAGFPDAGPPAVWVHEPVSGVDRDGDAAVVTTCEGTELRCAAVVLSPGLGYGRIKGLPEQHPLPLRPVHGDVLRLRVPKSQLLPGETQPLGAVIRARVAGRAVYLVPRADGELIVGASSREDGLEGTHAGSVLELLEDAAAILPAVREMQLSEIVTRARPGTPDDRPYLGLLTENGGGTPGAPIVVATGFHRHGILLAPLGARLTTALVTGAELSVDDAALLEAMALSR</sequence>
<comment type="catalytic activity">
    <reaction evidence="4">
        <text>glycine + O2 + H2O = glyoxylate + H2O2 + NH4(+)</text>
        <dbReference type="Rhea" id="RHEA:11532"/>
        <dbReference type="ChEBI" id="CHEBI:15377"/>
        <dbReference type="ChEBI" id="CHEBI:15379"/>
        <dbReference type="ChEBI" id="CHEBI:16240"/>
        <dbReference type="ChEBI" id="CHEBI:28938"/>
        <dbReference type="ChEBI" id="CHEBI:36655"/>
        <dbReference type="ChEBI" id="CHEBI:57305"/>
        <dbReference type="EC" id="1.4.3.19"/>
    </reaction>
</comment>
<dbReference type="GO" id="GO:0050660">
    <property type="term" value="F:flavin adenine dinucleotide binding"/>
    <property type="evidence" value="ECO:0007669"/>
    <property type="project" value="InterPro"/>
</dbReference>
<dbReference type="EMBL" id="SZWF01000006">
    <property type="protein sequence ID" value="KAA9394520.1"/>
    <property type="molecule type" value="Genomic_DNA"/>
</dbReference>
<dbReference type="Gene3D" id="3.30.9.10">
    <property type="entry name" value="D-Amino Acid Oxidase, subunit A, domain 2"/>
    <property type="match status" value="1"/>
</dbReference>
<evidence type="ECO:0000256" key="5">
    <source>
        <dbReference type="ARBA" id="ARBA00050018"/>
    </source>
</evidence>
<dbReference type="SUPFAM" id="SSF51905">
    <property type="entry name" value="FAD/NAD(P)-binding domain"/>
    <property type="match status" value="1"/>
</dbReference>
<comment type="caution">
    <text evidence="7">The sequence shown here is derived from an EMBL/GenBank/DDBJ whole genome shotgun (WGS) entry which is preliminary data.</text>
</comment>
<evidence type="ECO:0000313" key="7">
    <source>
        <dbReference type="EMBL" id="KAA9394520.1"/>
    </source>
</evidence>
<evidence type="ECO:0000313" key="8">
    <source>
        <dbReference type="Proteomes" id="UP000325957"/>
    </source>
</evidence>
<dbReference type="GO" id="GO:0043799">
    <property type="term" value="F:glycine oxidase activity"/>
    <property type="evidence" value="ECO:0007669"/>
    <property type="project" value="UniProtKB-EC"/>
</dbReference>
<dbReference type="InterPro" id="IPR012727">
    <property type="entry name" value="Gly_oxidase_ThiO"/>
</dbReference>
<proteinExistence type="predicted"/>
<dbReference type="PANTHER" id="PTHR13847:SF289">
    <property type="entry name" value="GLYCINE OXIDASE"/>
    <property type="match status" value="1"/>
</dbReference>
<dbReference type="EC" id="1.4.3.19" evidence="5"/>
<name>A0A5J5KYV9_9MICC</name>
<dbReference type="RefSeq" id="WP_158033543.1">
    <property type="nucleotide sequence ID" value="NZ_ML708615.1"/>
</dbReference>
<keyword evidence="2" id="KW-0784">Thiamine biosynthesis</keyword>
<dbReference type="PANTHER" id="PTHR13847">
    <property type="entry name" value="SARCOSINE DEHYDROGENASE-RELATED"/>
    <property type="match status" value="1"/>
</dbReference>
<keyword evidence="8" id="KW-1185">Reference proteome</keyword>
<dbReference type="GO" id="GO:0009229">
    <property type="term" value="P:thiamine diphosphate biosynthetic process"/>
    <property type="evidence" value="ECO:0007669"/>
    <property type="project" value="UniProtKB-UniPathway"/>
</dbReference>
<comment type="pathway">
    <text evidence="1">Cofactor biosynthesis; thiamine diphosphate biosynthesis.</text>
</comment>
<evidence type="ECO:0000256" key="3">
    <source>
        <dbReference type="ARBA" id="ARBA00023002"/>
    </source>
</evidence>
<reference evidence="7 8" key="1">
    <citation type="submission" date="2019-05" db="EMBL/GenBank/DDBJ databases">
        <title>Kocuria coralli sp. nov., a novel actinobacterium isolated from coral reef seawater.</title>
        <authorList>
            <person name="Li J."/>
        </authorList>
    </citation>
    <scope>NUCLEOTIDE SEQUENCE [LARGE SCALE GENOMIC DNA]</scope>
    <source>
        <strain evidence="7 8">SCSIO 13007</strain>
    </source>
</reference>
<evidence type="ECO:0000256" key="4">
    <source>
        <dbReference type="ARBA" id="ARBA00049872"/>
    </source>
</evidence>
<dbReference type="InterPro" id="IPR006076">
    <property type="entry name" value="FAD-dep_OxRdtase"/>
</dbReference>
<accession>A0A5J5KYV9</accession>
<gene>
    <name evidence="7" type="primary">thiO</name>
    <name evidence="7" type="ORF">FCK90_06795</name>
</gene>
<dbReference type="Pfam" id="PF01266">
    <property type="entry name" value="DAO"/>
    <property type="match status" value="1"/>
</dbReference>
<evidence type="ECO:0000256" key="1">
    <source>
        <dbReference type="ARBA" id="ARBA00004948"/>
    </source>
</evidence>
<dbReference type="GO" id="GO:0009228">
    <property type="term" value="P:thiamine biosynthetic process"/>
    <property type="evidence" value="ECO:0007669"/>
    <property type="project" value="UniProtKB-KW"/>
</dbReference>